<keyword evidence="3 9" id="KW-0732">Signal</keyword>
<dbReference type="EMBL" id="CP134146">
    <property type="protein sequence ID" value="WNC67343.1"/>
    <property type="molecule type" value="Genomic_DNA"/>
</dbReference>
<evidence type="ECO:0000313" key="13">
    <source>
        <dbReference type="Proteomes" id="UP001248581"/>
    </source>
</evidence>
<evidence type="ECO:0000256" key="3">
    <source>
        <dbReference type="ARBA" id="ARBA00022729"/>
    </source>
</evidence>
<dbReference type="PRINTS" id="PR00723">
    <property type="entry name" value="SUBTILISIN"/>
</dbReference>
<evidence type="ECO:0000313" key="12">
    <source>
        <dbReference type="EMBL" id="WNC67343.1"/>
    </source>
</evidence>
<dbReference type="SUPFAM" id="SSF52025">
    <property type="entry name" value="PA domain"/>
    <property type="match status" value="1"/>
</dbReference>
<feature type="active site" description="Charge relay system" evidence="7">
    <location>
        <position position="207"/>
    </location>
</feature>
<feature type="chain" id="PRO_5047431308" evidence="9">
    <location>
        <begin position="26"/>
        <end position="1279"/>
    </location>
</feature>
<feature type="active site" description="Charge relay system" evidence="7">
    <location>
        <position position="281"/>
    </location>
</feature>
<sequence>MKNTFNYAVFASLLAVFLPCSSAVALTIKNQNVHATNSEDVKHIESKTSHQNKKRNVEDLYAVILKAPSLAAYHAKSVSTQTTQAKATQTQAVRKTLNVKSQASKNYIANLKQKQHEVLAQISTKSRRTITPELSMQVSVNAVTARLTAADVTALRALADVKTVQKIKPHKLSTNAGPQHINAPQVWQGTASHGAFKGEGVIVGIIDTGVSASHPSFSAVGDDEYQHINPLGKDVYLGDCALSEYQHYCNDKLIGIWSHPEITNYATYAGDDPIGLDVQGHGSHVASTVGGNIVKDVPVYNVIGDISEQQFSQISGVAPHANIVSYQVCDLDGCWPDITALAVEHAIANGIDVINYSIGGEAISPWYSLDALAMLSAREAGIHVATSAGNMGPEESTLVSPGNAPWLTSVAAITHGRTFTQKTLTVSGSDASFETIYGFSASSAVSGQLVDGNEFNNGDCLRPFDENVLTDKIVICRRGDIPRVEKGNYALTGNAKGMILVNSINEGDQLNIDFHVLPSIHVSYTDGQALINLLAAHSNIDVNISDSSMYLDPQQENIIAPFSSRGPEPVFNQYLAPHVSAPGVSIYAANATYKPHFYGSVQQPEYIFMDGTSMASPHVAGALALIAGLKPEWSPSEAQSALMLTANSVTRDNEGNINSYFDAGAGSIKIDQALNSSLVMDESVENFVNADPNTGGDPQRLNLPALLGNDCMIQCSWQRTFKATTTGSWSIQTNAETAMDITVTPSQFSLAEGDEITLTIETKINEHYTGGYISSAIEFANNDVNYSAPTLPIIASFKRGKFPKDIEITANSNKGSASIKGVVTVATNNVVATAYDLTKVESLEFNLLRDDSDNTNYPYNIFNDDESYFAQAFKVDLDTRYIEVRILNTTSPDLDLYIGSDWNYNGRPDNSYEMSSLICESATATAFEKCVIEFPKIGNYFIAVHNYGDYQSPSNTVDLVELEIIKVGAADGDVSAQFNSAPKHQEDINFSIAWDSDLQHNQQYITAIDLGTSAENPSDIGFMPIRINRSDKSLSLASTKSQLLIGDIIELEIYIDANNSEHDKSYEITLPLEQQLAINNSSEEYTVTDTGAKFTVAMPVNAEAKQLTVALDSSGLAQATSLMLGIDYTLSTNGLEFEVSESFNSIDLIGIPTALINDKAALTINVNEGETVSISGENSINPNVDDALAYMWRQLSGVDLSLSATQGSELTFTAPQVAEDVTVTVELQVTSAGQSSTANATFNIINVKENSGSGGGSTNYTIMLLLLLTVVCRVKKVTI</sequence>
<dbReference type="RefSeq" id="WP_348386507.1">
    <property type="nucleotide sequence ID" value="NZ_CP134146.1"/>
</dbReference>
<reference evidence="13" key="1">
    <citation type="submission" date="2023-09" db="EMBL/GenBank/DDBJ databases">
        <authorList>
            <person name="Li S."/>
            <person name="Li X."/>
            <person name="Zhang C."/>
            <person name="Zhao Z."/>
        </authorList>
    </citation>
    <scope>NUCLEOTIDE SEQUENCE [LARGE SCALE GENOMIC DNA]</scope>
    <source>
        <strain evidence="13">SQ345</strain>
    </source>
</reference>
<evidence type="ECO:0000259" key="11">
    <source>
        <dbReference type="Pfam" id="PF02225"/>
    </source>
</evidence>
<evidence type="ECO:0000256" key="8">
    <source>
        <dbReference type="RuleBase" id="RU003355"/>
    </source>
</evidence>
<dbReference type="CDD" id="cd02120">
    <property type="entry name" value="PA_subtilisin_like"/>
    <property type="match status" value="1"/>
</dbReference>
<keyword evidence="2 7" id="KW-0645">Protease</keyword>
<keyword evidence="13" id="KW-1185">Reference proteome</keyword>
<gene>
    <name evidence="12" type="ORF">RI845_12535</name>
</gene>
<dbReference type="Pfam" id="PF02225">
    <property type="entry name" value="PA"/>
    <property type="match status" value="1"/>
</dbReference>
<dbReference type="InterPro" id="IPR023828">
    <property type="entry name" value="Peptidase_S8_Ser-AS"/>
</dbReference>
<dbReference type="InterPro" id="IPR015500">
    <property type="entry name" value="Peptidase_S8_subtilisin-rel"/>
</dbReference>
<dbReference type="InterPro" id="IPR036852">
    <property type="entry name" value="Peptidase_S8/S53_dom_sf"/>
</dbReference>
<dbReference type="InterPro" id="IPR034197">
    <property type="entry name" value="Peptidases_S8_3"/>
</dbReference>
<dbReference type="PANTHER" id="PTHR10795">
    <property type="entry name" value="PROPROTEIN CONVERTASE SUBTILISIN/KEXIN"/>
    <property type="match status" value="1"/>
</dbReference>
<comment type="similarity">
    <text evidence="7 8">Belongs to the peptidase S8 family.</text>
</comment>
<organism evidence="12 13">
    <name type="scientific">Thalassotalea nanhaiensis</name>
    <dbReference type="NCBI Taxonomy" id="3065648"/>
    <lineage>
        <taxon>Bacteria</taxon>
        <taxon>Pseudomonadati</taxon>
        <taxon>Pseudomonadota</taxon>
        <taxon>Gammaproteobacteria</taxon>
        <taxon>Alteromonadales</taxon>
        <taxon>Colwelliaceae</taxon>
        <taxon>Thalassotalea</taxon>
    </lineage>
</organism>
<evidence type="ECO:0000256" key="9">
    <source>
        <dbReference type="SAM" id="SignalP"/>
    </source>
</evidence>
<dbReference type="Gene3D" id="3.50.30.30">
    <property type="match status" value="1"/>
</dbReference>
<evidence type="ECO:0000256" key="2">
    <source>
        <dbReference type="ARBA" id="ARBA00022670"/>
    </source>
</evidence>
<dbReference type="Pfam" id="PF00082">
    <property type="entry name" value="Peptidase_S8"/>
    <property type="match status" value="1"/>
</dbReference>
<dbReference type="Gene3D" id="3.40.50.200">
    <property type="entry name" value="Peptidase S8/S53 domain"/>
    <property type="match status" value="1"/>
</dbReference>
<feature type="domain" description="Peptidase S8/S53" evidence="10">
    <location>
        <begin position="198"/>
        <end position="654"/>
    </location>
</feature>
<dbReference type="InterPro" id="IPR046450">
    <property type="entry name" value="PA_dom_sf"/>
</dbReference>
<keyword evidence="4 7" id="KW-0378">Hydrolase</keyword>
<evidence type="ECO:0000256" key="4">
    <source>
        <dbReference type="ARBA" id="ARBA00022801"/>
    </source>
</evidence>
<dbReference type="Proteomes" id="UP001248581">
    <property type="component" value="Chromosome"/>
</dbReference>
<proteinExistence type="inferred from homology"/>
<dbReference type="PROSITE" id="PS51892">
    <property type="entry name" value="SUBTILASE"/>
    <property type="match status" value="1"/>
</dbReference>
<dbReference type="InterPro" id="IPR022398">
    <property type="entry name" value="Peptidase_S8_His-AS"/>
</dbReference>
<name>A0ABY9TEY3_9GAMM</name>
<evidence type="ECO:0000256" key="6">
    <source>
        <dbReference type="ARBA" id="ARBA00023180"/>
    </source>
</evidence>
<evidence type="ECO:0000256" key="5">
    <source>
        <dbReference type="ARBA" id="ARBA00022825"/>
    </source>
</evidence>
<evidence type="ECO:0000256" key="1">
    <source>
        <dbReference type="ARBA" id="ARBA00022525"/>
    </source>
</evidence>
<dbReference type="InterPro" id="IPR013783">
    <property type="entry name" value="Ig-like_fold"/>
</dbReference>
<dbReference type="SUPFAM" id="SSF52743">
    <property type="entry name" value="Subtilisin-like"/>
    <property type="match status" value="1"/>
</dbReference>
<dbReference type="PROSITE" id="PS00138">
    <property type="entry name" value="SUBTILASE_SER"/>
    <property type="match status" value="1"/>
</dbReference>
<keyword evidence="6" id="KW-0325">Glycoprotein</keyword>
<dbReference type="InterPro" id="IPR003137">
    <property type="entry name" value="PA_domain"/>
</dbReference>
<dbReference type="InterPro" id="IPR045051">
    <property type="entry name" value="SBT"/>
</dbReference>
<evidence type="ECO:0000256" key="7">
    <source>
        <dbReference type="PROSITE-ProRule" id="PRU01240"/>
    </source>
</evidence>
<dbReference type="InterPro" id="IPR023827">
    <property type="entry name" value="Peptidase_S8_Asp-AS"/>
</dbReference>
<dbReference type="CDD" id="cd04852">
    <property type="entry name" value="Peptidases_S8_3"/>
    <property type="match status" value="1"/>
</dbReference>
<feature type="signal peptide" evidence="9">
    <location>
        <begin position="1"/>
        <end position="25"/>
    </location>
</feature>
<dbReference type="Gene3D" id="2.60.40.10">
    <property type="entry name" value="Immunoglobulins"/>
    <property type="match status" value="1"/>
</dbReference>
<accession>A0ABY9TEY3</accession>
<protein>
    <submittedName>
        <fullName evidence="12">S8 family serine peptidase</fullName>
    </submittedName>
</protein>
<keyword evidence="5 7" id="KW-0720">Serine protease</keyword>
<feature type="domain" description="PA" evidence="11">
    <location>
        <begin position="445"/>
        <end position="530"/>
    </location>
</feature>
<dbReference type="InterPro" id="IPR000209">
    <property type="entry name" value="Peptidase_S8/S53_dom"/>
</dbReference>
<feature type="active site" description="Charge relay system" evidence="7">
    <location>
        <position position="613"/>
    </location>
</feature>
<keyword evidence="1" id="KW-0964">Secreted</keyword>
<evidence type="ECO:0000259" key="10">
    <source>
        <dbReference type="Pfam" id="PF00082"/>
    </source>
</evidence>
<dbReference type="PROSITE" id="PS00137">
    <property type="entry name" value="SUBTILASE_HIS"/>
    <property type="match status" value="1"/>
</dbReference>
<dbReference type="PROSITE" id="PS00136">
    <property type="entry name" value="SUBTILASE_ASP"/>
    <property type="match status" value="1"/>
</dbReference>